<reference evidence="1" key="1">
    <citation type="submission" date="2023-10" db="EMBL/GenBank/DDBJ databases">
        <title>Genome assembly of Pristionchus species.</title>
        <authorList>
            <person name="Yoshida K."/>
            <person name="Sommer R.J."/>
        </authorList>
    </citation>
    <scope>NUCLEOTIDE SEQUENCE</scope>
    <source>
        <strain evidence="1">RS0144</strain>
    </source>
</reference>
<accession>A0AAV5SFL3</accession>
<organism evidence="1 2">
    <name type="scientific">Pristionchus entomophagus</name>
    <dbReference type="NCBI Taxonomy" id="358040"/>
    <lineage>
        <taxon>Eukaryota</taxon>
        <taxon>Metazoa</taxon>
        <taxon>Ecdysozoa</taxon>
        <taxon>Nematoda</taxon>
        <taxon>Chromadorea</taxon>
        <taxon>Rhabditida</taxon>
        <taxon>Rhabditina</taxon>
        <taxon>Diplogasteromorpha</taxon>
        <taxon>Diplogasteroidea</taxon>
        <taxon>Neodiplogasteridae</taxon>
        <taxon>Pristionchus</taxon>
    </lineage>
</organism>
<keyword evidence="2" id="KW-1185">Reference proteome</keyword>
<name>A0AAV5SFL3_9BILA</name>
<gene>
    <name evidence="1" type="ORF">PENTCL1PPCAC_3662</name>
</gene>
<feature type="non-terminal residue" evidence="1">
    <location>
        <position position="75"/>
    </location>
</feature>
<comment type="caution">
    <text evidence="1">The sequence shown here is derived from an EMBL/GenBank/DDBJ whole genome shotgun (WGS) entry which is preliminary data.</text>
</comment>
<feature type="non-terminal residue" evidence="1">
    <location>
        <position position="1"/>
    </location>
</feature>
<dbReference type="AlphaFoldDB" id="A0AAV5SFL3"/>
<dbReference type="EMBL" id="BTSX01000001">
    <property type="protein sequence ID" value="GMS81487.1"/>
    <property type="molecule type" value="Genomic_DNA"/>
</dbReference>
<sequence length="75" mass="8258">EGGRRQARVRLPHARELIHLLDCLLNIHLDLLQLLDVRTLSVPLQHSDVVLVEGLEGLVDLGLVGLRSLLGLALI</sequence>
<evidence type="ECO:0000313" key="2">
    <source>
        <dbReference type="Proteomes" id="UP001432027"/>
    </source>
</evidence>
<proteinExistence type="predicted"/>
<protein>
    <submittedName>
        <fullName evidence="1">Uncharacterized protein</fullName>
    </submittedName>
</protein>
<dbReference type="Proteomes" id="UP001432027">
    <property type="component" value="Unassembled WGS sequence"/>
</dbReference>
<evidence type="ECO:0000313" key="1">
    <source>
        <dbReference type="EMBL" id="GMS81487.1"/>
    </source>
</evidence>